<keyword evidence="2" id="KW-1185">Reference proteome</keyword>
<accession>A0A6A6BQB3</accession>
<dbReference type="GeneID" id="54297342"/>
<dbReference type="RefSeq" id="XP_033401207.1">
    <property type="nucleotide sequence ID" value="XM_033539846.1"/>
</dbReference>
<sequence length="91" mass="9613">MPGASYHLNIQLYINTLGTNSPSPLSENSQALTISKRISASITSTTTCHPISHATLIPPLHTTEPVLSCPHLTCDSPIITGASQLPLPEDP</sequence>
<dbReference type="Proteomes" id="UP000799438">
    <property type="component" value="Unassembled WGS sequence"/>
</dbReference>
<organism evidence="1 2">
    <name type="scientific">Aplosporella prunicola CBS 121167</name>
    <dbReference type="NCBI Taxonomy" id="1176127"/>
    <lineage>
        <taxon>Eukaryota</taxon>
        <taxon>Fungi</taxon>
        <taxon>Dikarya</taxon>
        <taxon>Ascomycota</taxon>
        <taxon>Pezizomycotina</taxon>
        <taxon>Dothideomycetes</taxon>
        <taxon>Dothideomycetes incertae sedis</taxon>
        <taxon>Botryosphaeriales</taxon>
        <taxon>Aplosporellaceae</taxon>
        <taxon>Aplosporella</taxon>
    </lineage>
</organism>
<proteinExistence type="predicted"/>
<dbReference type="EMBL" id="ML995477">
    <property type="protein sequence ID" value="KAF2145495.1"/>
    <property type="molecule type" value="Genomic_DNA"/>
</dbReference>
<protein>
    <submittedName>
        <fullName evidence="1">Uncharacterized protein</fullName>
    </submittedName>
</protein>
<evidence type="ECO:0000313" key="2">
    <source>
        <dbReference type="Proteomes" id="UP000799438"/>
    </source>
</evidence>
<dbReference type="AlphaFoldDB" id="A0A6A6BQB3"/>
<name>A0A6A6BQB3_9PEZI</name>
<reference evidence="1" key="1">
    <citation type="journal article" date="2020" name="Stud. Mycol.">
        <title>101 Dothideomycetes genomes: a test case for predicting lifestyles and emergence of pathogens.</title>
        <authorList>
            <person name="Haridas S."/>
            <person name="Albert R."/>
            <person name="Binder M."/>
            <person name="Bloem J."/>
            <person name="Labutti K."/>
            <person name="Salamov A."/>
            <person name="Andreopoulos B."/>
            <person name="Baker S."/>
            <person name="Barry K."/>
            <person name="Bills G."/>
            <person name="Bluhm B."/>
            <person name="Cannon C."/>
            <person name="Castanera R."/>
            <person name="Culley D."/>
            <person name="Daum C."/>
            <person name="Ezra D."/>
            <person name="Gonzalez J."/>
            <person name="Henrissat B."/>
            <person name="Kuo A."/>
            <person name="Liang C."/>
            <person name="Lipzen A."/>
            <person name="Lutzoni F."/>
            <person name="Magnuson J."/>
            <person name="Mondo S."/>
            <person name="Nolan M."/>
            <person name="Ohm R."/>
            <person name="Pangilinan J."/>
            <person name="Park H.-J."/>
            <person name="Ramirez L."/>
            <person name="Alfaro M."/>
            <person name="Sun H."/>
            <person name="Tritt A."/>
            <person name="Yoshinaga Y."/>
            <person name="Zwiers L.-H."/>
            <person name="Turgeon B."/>
            <person name="Goodwin S."/>
            <person name="Spatafora J."/>
            <person name="Crous P."/>
            <person name="Grigoriev I."/>
        </authorList>
    </citation>
    <scope>NUCLEOTIDE SEQUENCE</scope>
    <source>
        <strain evidence="1">CBS 121167</strain>
    </source>
</reference>
<gene>
    <name evidence="1" type="ORF">K452DRAFT_283852</name>
</gene>
<evidence type="ECO:0000313" key="1">
    <source>
        <dbReference type="EMBL" id="KAF2145495.1"/>
    </source>
</evidence>